<gene>
    <name evidence="2" type="ORF">SPIL2461_LOCUS20851</name>
</gene>
<dbReference type="OrthoDB" id="426517at2759"/>
<evidence type="ECO:0000256" key="1">
    <source>
        <dbReference type="SAM" id="SignalP"/>
    </source>
</evidence>
<dbReference type="SUPFAM" id="SSF52540">
    <property type="entry name" value="P-loop containing nucleoside triphosphate hydrolases"/>
    <property type="match status" value="1"/>
</dbReference>
<keyword evidence="3" id="KW-1185">Reference proteome</keyword>
<reference evidence="2" key="1">
    <citation type="submission" date="2021-02" db="EMBL/GenBank/DDBJ databases">
        <authorList>
            <person name="Dougan E. K."/>
            <person name="Rhodes N."/>
            <person name="Thang M."/>
            <person name="Chan C."/>
        </authorList>
    </citation>
    <scope>NUCLEOTIDE SEQUENCE</scope>
</reference>
<evidence type="ECO:0000313" key="2">
    <source>
        <dbReference type="EMBL" id="CAE7727887.1"/>
    </source>
</evidence>
<dbReference type="Gene3D" id="3.40.50.300">
    <property type="entry name" value="P-loop containing nucleotide triphosphate hydrolases"/>
    <property type="match status" value="1"/>
</dbReference>
<sequence>MALLALASVANLGVLLGSRQQPGELCSSKYSEAVEKWRLLSRFPTEYSPRDHRPDWYWEFLLEGQQKGRPSTDRIANLQMDDIGYGDQWLEVLFGQAQEGVVGCFVHGGRYWEVTMDLAQLLDLLPEANRSLFLEGVCRMLPPAARASTLAGFLPSSLRLSMCTPHDCTPEWITRILIPEFEAGKMFGSPAASLLTGIFLQDVVNVQEVLNWPSLHLDFAIAGVDNCGTTSLHRNLEQHPEIAFSSSEEDFFFVSDVVHRLLPLRSQVEEFNRRIALAKDKKWQETSQFVS</sequence>
<feature type="signal peptide" evidence="1">
    <location>
        <begin position="1"/>
        <end position="17"/>
    </location>
</feature>
<comment type="caution">
    <text evidence="2">The sequence shown here is derived from an EMBL/GenBank/DDBJ whole genome shotgun (WGS) entry which is preliminary data.</text>
</comment>
<proteinExistence type="predicted"/>
<dbReference type="Proteomes" id="UP000649617">
    <property type="component" value="Unassembled WGS sequence"/>
</dbReference>
<dbReference type="AlphaFoldDB" id="A0A812XDR2"/>
<keyword evidence="1" id="KW-0732">Signal</keyword>
<feature type="chain" id="PRO_5032982379" evidence="1">
    <location>
        <begin position="18"/>
        <end position="291"/>
    </location>
</feature>
<evidence type="ECO:0000313" key="3">
    <source>
        <dbReference type="Proteomes" id="UP000649617"/>
    </source>
</evidence>
<accession>A0A812XDR2</accession>
<organism evidence="2 3">
    <name type="scientific">Symbiodinium pilosum</name>
    <name type="common">Dinoflagellate</name>
    <dbReference type="NCBI Taxonomy" id="2952"/>
    <lineage>
        <taxon>Eukaryota</taxon>
        <taxon>Sar</taxon>
        <taxon>Alveolata</taxon>
        <taxon>Dinophyceae</taxon>
        <taxon>Suessiales</taxon>
        <taxon>Symbiodiniaceae</taxon>
        <taxon>Symbiodinium</taxon>
    </lineage>
</organism>
<protein>
    <submittedName>
        <fullName evidence="2">Uncharacterized protein</fullName>
    </submittedName>
</protein>
<name>A0A812XDR2_SYMPI</name>
<dbReference type="InterPro" id="IPR027417">
    <property type="entry name" value="P-loop_NTPase"/>
</dbReference>
<dbReference type="EMBL" id="CAJNIZ010045710">
    <property type="protein sequence ID" value="CAE7727887.1"/>
    <property type="molecule type" value="Genomic_DNA"/>
</dbReference>